<sequence>MRWRQTDATTYQTWIATAGLTVGTNTFVPEGTGGHFWTHRPVCGT</sequence>
<dbReference type="Proteomes" id="UP000555407">
    <property type="component" value="Unassembled WGS sequence"/>
</dbReference>
<dbReference type="EMBL" id="JAASRO010000001">
    <property type="protein sequence ID" value="NIK60024.1"/>
    <property type="molecule type" value="Genomic_DNA"/>
</dbReference>
<name>A0A7X5VEZ9_9ACTN</name>
<keyword evidence="2" id="KW-1185">Reference proteome</keyword>
<comment type="caution">
    <text evidence="1">The sequence shown here is derived from an EMBL/GenBank/DDBJ whole genome shotgun (WGS) entry which is preliminary data.</text>
</comment>
<evidence type="ECO:0000313" key="2">
    <source>
        <dbReference type="Proteomes" id="UP000555407"/>
    </source>
</evidence>
<dbReference type="AlphaFoldDB" id="A0A7X5VEZ9"/>
<evidence type="ECO:0000313" key="1">
    <source>
        <dbReference type="EMBL" id="NIK60024.1"/>
    </source>
</evidence>
<gene>
    <name evidence="1" type="ORF">BJY22_005741</name>
</gene>
<protein>
    <submittedName>
        <fullName evidence="1">Uncharacterized protein</fullName>
    </submittedName>
</protein>
<proteinExistence type="predicted"/>
<organism evidence="1 2">
    <name type="scientific">Kribbella shirazensis</name>
    <dbReference type="NCBI Taxonomy" id="1105143"/>
    <lineage>
        <taxon>Bacteria</taxon>
        <taxon>Bacillati</taxon>
        <taxon>Actinomycetota</taxon>
        <taxon>Actinomycetes</taxon>
        <taxon>Propionibacteriales</taxon>
        <taxon>Kribbellaceae</taxon>
        <taxon>Kribbella</taxon>
    </lineage>
</organism>
<reference evidence="1 2" key="1">
    <citation type="submission" date="2020-03" db="EMBL/GenBank/DDBJ databases">
        <title>Sequencing the genomes of 1000 actinobacteria strains.</title>
        <authorList>
            <person name="Klenk H.-P."/>
        </authorList>
    </citation>
    <scope>NUCLEOTIDE SEQUENCE [LARGE SCALE GENOMIC DNA]</scope>
    <source>
        <strain evidence="1 2">DSM 45490</strain>
    </source>
</reference>
<accession>A0A7X5VEZ9</accession>